<organism evidence="2">
    <name type="scientific">Faucicola osloensis</name>
    <name type="common">Moraxella osloensis</name>
    <dbReference type="NCBI Taxonomy" id="34062"/>
    <lineage>
        <taxon>Bacteria</taxon>
        <taxon>Pseudomonadati</taxon>
        <taxon>Pseudomonadota</taxon>
        <taxon>Gammaproteobacteria</taxon>
        <taxon>Moraxellales</taxon>
        <taxon>Moraxellaceae</taxon>
        <taxon>Faucicola</taxon>
    </lineage>
</organism>
<keyword evidence="1" id="KW-1133">Transmembrane helix</keyword>
<accession>A0AA91FI93</accession>
<feature type="transmembrane region" description="Helical" evidence="1">
    <location>
        <begin position="57"/>
        <end position="84"/>
    </location>
</feature>
<keyword evidence="1" id="KW-0472">Membrane</keyword>
<evidence type="ECO:0000313" key="2">
    <source>
        <dbReference type="EMBL" id="OBX62634.1"/>
    </source>
</evidence>
<feature type="transmembrane region" description="Helical" evidence="1">
    <location>
        <begin position="12"/>
        <end position="36"/>
    </location>
</feature>
<name>A0AA91FI93_FAUOS</name>
<proteinExistence type="predicted"/>
<evidence type="ECO:0008006" key="3">
    <source>
        <dbReference type="Google" id="ProtNLM"/>
    </source>
</evidence>
<protein>
    <recommendedName>
        <fullName evidence="3">Transmembrane protein</fullName>
    </recommendedName>
</protein>
<keyword evidence="1" id="KW-0812">Transmembrane</keyword>
<feature type="transmembrane region" description="Helical" evidence="1">
    <location>
        <begin position="90"/>
        <end position="113"/>
    </location>
</feature>
<dbReference type="AlphaFoldDB" id="A0AA91FI93"/>
<gene>
    <name evidence="2" type="ORF">A9299_03785</name>
</gene>
<evidence type="ECO:0000256" key="1">
    <source>
        <dbReference type="SAM" id="Phobius"/>
    </source>
</evidence>
<sequence length="129" mass="14758">MTQSQVSYNHITYALALFSYFTAGLTWIIPIVMNYLKRDEARNTWLYSHFDWQIKTFWYSIFFWVIGFVMVIFATGGLFFGAAFDSNHTMGGSFIVGALGGLIIVATVLWHLYRIIRGWIALSNGRAVP</sequence>
<comment type="caution">
    <text evidence="2">The sequence shown here is derived from an EMBL/GenBank/DDBJ whole genome shotgun (WGS) entry which is preliminary data.</text>
</comment>
<dbReference type="EMBL" id="LZMT01000034">
    <property type="protein sequence ID" value="OBX62634.1"/>
    <property type="molecule type" value="Genomic_DNA"/>
</dbReference>
<reference evidence="2" key="1">
    <citation type="submission" date="2016-06" db="EMBL/GenBank/DDBJ databases">
        <title>Draft genome of Moraxella osloensis CCUG 67237.</title>
        <authorList>
            <person name="Salva-Serra F."/>
            <person name="Engstrom-Jakobsson H."/>
            <person name="Thorell K."/>
            <person name="Gonzales-Siles L."/>
            <person name="Karlsson R."/>
            <person name="Boulund F."/>
            <person name="Engstrand L."/>
            <person name="Kristiansson E."/>
            <person name="Moore E."/>
        </authorList>
    </citation>
    <scope>NUCLEOTIDE SEQUENCE [LARGE SCALE GENOMIC DNA]</scope>
    <source>
        <strain evidence="2">CCUG 67237</strain>
    </source>
</reference>